<evidence type="ECO:0000313" key="1">
    <source>
        <dbReference type="EMBL" id="ANB62069.1"/>
    </source>
</evidence>
<dbReference type="EMBL" id="CP015439">
    <property type="protein sequence ID" value="ANB62069.1"/>
    <property type="molecule type" value="Genomic_DNA"/>
</dbReference>
<keyword evidence="2" id="KW-1185">Reference proteome</keyword>
<dbReference type="PATRIC" id="fig|294699.3.peg.3185"/>
<evidence type="ECO:0000313" key="2">
    <source>
        <dbReference type="Proteomes" id="UP000076865"/>
    </source>
</evidence>
<protein>
    <recommendedName>
        <fullName evidence="3">DUF2953 domain-containing protein</fullName>
    </recommendedName>
</protein>
<dbReference type="AlphaFoldDB" id="A0A160F644"/>
<proteinExistence type="predicted"/>
<name>A0A160F644_9BACL</name>
<dbReference type="InterPro" id="IPR021338">
    <property type="entry name" value="DUF2953"/>
</dbReference>
<evidence type="ECO:0008006" key="3">
    <source>
        <dbReference type="Google" id="ProtNLM"/>
    </source>
</evidence>
<dbReference type="KEGG" id="aamy:GFC30_3081"/>
<dbReference type="Pfam" id="PF11167">
    <property type="entry name" value="DUF2953"/>
    <property type="match status" value="1"/>
</dbReference>
<reference evidence="1 2" key="1">
    <citation type="journal article" date="2006" name="Syst. Appl. Microbiol.">
        <title>Anoxybacillus amylolyticus sp. nov., a thermophilic amylase producing bacterium isolated from Mount Rittmann (Antarctica).</title>
        <authorList>
            <person name="Poli A."/>
            <person name="Esposito E."/>
            <person name="Lama L."/>
            <person name="Orlando P."/>
            <person name="Nicolaus G."/>
            <person name="de Appolonia F."/>
            <person name="Gambacorta A."/>
            <person name="Nicolaus B."/>
        </authorList>
    </citation>
    <scope>NUCLEOTIDE SEQUENCE [LARGE SCALE GENOMIC DNA]</scope>
    <source>
        <strain evidence="1 2">DSM 15939</strain>
        <plasmid evidence="2">Plasmid pdsm15939_1</plasmid>
    </source>
</reference>
<geneLocation type="plasmid" evidence="2">
    <name>pdsm15939_1</name>
</geneLocation>
<keyword evidence="1" id="KW-0614">Plasmid</keyword>
<gene>
    <name evidence="1" type="ORF">GFC30_3081</name>
</gene>
<sequence length="222" mass="25513">MKVIVAIILILLVVFLCMKLSISLFFQHAQDDDECRITFSMLFGLIRYTVRIPLIKVDKESPGIVVAHKQTVQNVSESEPKRSKYNPREIVHSFKEAKDFVHHVVHLHVIARKFFSHVSVTKMEWQSKIGTGDAAKTGLVVGMGWSLKYGVVAIISKYMRLKTKPLLSITPSFQQAVSETKFVCMIHFRIGHAIVAAIRIIKYWRGNRWKKETFNHQANESY</sequence>
<organism evidence="1 2">
    <name type="scientific">Anoxybacteroides amylolyticum</name>
    <dbReference type="NCBI Taxonomy" id="294699"/>
    <lineage>
        <taxon>Bacteria</taxon>
        <taxon>Bacillati</taxon>
        <taxon>Bacillota</taxon>
        <taxon>Bacilli</taxon>
        <taxon>Bacillales</taxon>
        <taxon>Anoxybacillaceae</taxon>
        <taxon>Anoxybacteroides</taxon>
    </lineage>
</organism>
<dbReference type="Proteomes" id="UP000076865">
    <property type="component" value="Plasmid pDSM15939_1"/>
</dbReference>
<accession>A0A160F644</accession>